<comment type="subcellular location">
    <subcellularLocation>
        <location evidence="1">Cell membrane</location>
        <topology evidence="1">Multi-pass membrane protein</topology>
    </subcellularLocation>
</comment>
<keyword evidence="4 6" id="KW-1133">Transmembrane helix</keyword>
<accession>A0A9D1NF02</accession>
<evidence type="ECO:0000256" key="6">
    <source>
        <dbReference type="SAM" id="Phobius"/>
    </source>
</evidence>
<name>A0A9D1NF02_9FIRM</name>
<reference evidence="7" key="1">
    <citation type="submission" date="2020-10" db="EMBL/GenBank/DDBJ databases">
        <authorList>
            <person name="Gilroy R."/>
        </authorList>
    </citation>
    <scope>NUCLEOTIDE SEQUENCE</scope>
    <source>
        <strain evidence="7">CHK186-9395</strain>
    </source>
</reference>
<comment type="caution">
    <text evidence="7">The sequence shown here is derived from an EMBL/GenBank/DDBJ whole genome shotgun (WGS) entry which is preliminary data.</text>
</comment>
<proteinExistence type="predicted"/>
<feature type="transmembrane region" description="Helical" evidence="6">
    <location>
        <begin position="466"/>
        <end position="488"/>
    </location>
</feature>
<reference evidence="7" key="2">
    <citation type="journal article" date="2021" name="PeerJ">
        <title>Extensive microbial diversity within the chicken gut microbiome revealed by metagenomics and culture.</title>
        <authorList>
            <person name="Gilroy R."/>
            <person name="Ravi A."/>
            <person name="Getino M."/>
            <person name="Pursley I."/>
            <person name="Horton D.L."/>
            <person name="Alikhan N.F."/>
            <person name="Baker D."/>
            <person name="Gharbi K."/>
            <person name="Hall N."/>
            <person name="Watson M."/>
            <person name="Adriaenssens E.M."/>
            <person name="Foster-Nyarko E."/>
            <person name="Jarju S."/>
            <person name="Secka A."/>
            <person name="Antonio M."/>
            <person name="Oren A."/>
            <person name="Chaudhuri R.R."/>
            <person name="La Ragione R."/>
            <person name="Hildebrand F."/>
            <person name="Pallen M.J."/>
        </authorList>
    </citation>
    <scope>NUCLEOTIDE SEQUENCE</scope>
    <source>
        <strain evidence="7">CHK186-9395</strain>
    </source>
</reference>
<dbReference type="GO" id="GO:0005886">
    <property type="term" value="C:plasma membrane"/>
    <property type="evidence" value="ECO:0007669"/>
    <property type="project" value="UniProtKB-SubCell"/>
</dbReference>
<feature type="transmembrane region" description="Helical" evidence="6">
    <location>
        <begin position="39"/>
        <end position="66"/>
    </location>
</feature>
<feature type="transmembrane region" description="Helical" evidence="6">
    <location>
        <begin position="224"/>
        <end position="249"/>
    </location>
</feature>
<evidence type="ECO:0000313" key="7">
    <source>
        <dbReference type="EMBL" id="HIV01918.1"/>
    </source>
</evidence>
<protein>
    <submittedName>
        <fullName evidence="7">Polysaccharide biosynthesis protein</fullName>
    </submittedName>
</protein>
<dbReference type="CDD" id="cd13124">
    <property type="entry name" value="MATE_SpoVB_like"/>
    <property type="match status" value="1"/>
</dbReference>
<dbReference type="AlphaFoldDB" id="A0A9D1NF02"/>
<keyword evidence="2" id="KW-1003">Cell membrane</keyword>
<feature type="transmembrane region" description="Helical" evidence="6">
    <location>
        <begin position="442"/>
        <end position="460"/>
    </location>
</feature>
<gene>
    <name evidence="7" type="ORF">IAA62_05155</name>
</gene>
<dbReference type="Pfam" id="PF01943">
    <property type="entry name" value="Polysacc_synt"/>
    <property type="match status" value="1"/>
</dbReference>
<feature type="transmembrane region" description="Helical" evidence="6">
    <location>
        <begin position="381"/>
        <end position="401"/>
    </location>
</feature>
<dbReference type="InterPro" id="IPR002797">
    <property type="entry name" value="Polysacc_synth"/>
</dbReference>
<feature type="transmembrane region" description="Helical" evidence="6">
    <location>
        <begin position="351"/>
        <end position="369"/>
    </location>
</feature>
<dbReference type="PANTHER" id="PTHR30250:SF21">
    <property type="entry name" value="LIPID II FLIPPASE MURJ"/>
    <property type="match status" value="1"/>
</dbReference>
<dbReference type="PANTHER" id="PTHR30250">
    <property type="entry name" value="PST FAMILY PREDICTED COLANIC ACID TRANSPORTER"/>
    <property type="match status" value="1"/>
</dbReference>
<feature type="transmembrane region" description="Helical" evidence="6">
    <location>
        <begin position="313"/>
        <end position="339"/>
    </location>
</feature>
<dbReference type="EMBL" id="DVOJ01000018">
    <property type="protein sequence ID" value="HIV01918.1"/>
    <property type="molecule type" value="Genomic_DNA"/>
</dbReference>
<keyword evidence="5 6" id="KW-0472">Membrane</keyword>
<dbReference type="Proteomes" id="UP000886861">
    <property type="component" value="Unassembled WGS sequence"/>
</dbReference>
<feature type="transmembrane region" description="Helical" evidence="6">
    <location>
        <begin position="160"/>
        <end position="177"/>
    </location>
</feature>
<evidence type="ECO:0000256" key="2">
    <source>
        <dbReference type="ARBA" id="ARBA00022475"/>
    </source>
</evidence>
<dbReference type="InterPro" id="IPR024923">
    <property type="entry name" value="PG_synth_SpoVB"/>
</dbReference>
<feature type="transmembrane region" description="Helical" evidence="6">
    <location>
        <begin position="121"/>
        <end position="140"/>
    </location>
</feature>
<feature type="transmembrane region" description="Helical" evidence="6">
    <location>
        <begin position="407"/>
        <end position="430"/>
    </location>
</feature>
<keyword evidence="3 6" id="KW-0812">Transmembrane</keyword>
<evidence type="ECO:0000313" key="8">
    <source>
        <dbReference type="Proteomes" id="UP000886861"/>
    </source>
</evidence>
<organism evidence="7 8">
    <name type="scientific">Candidatus Caccopulliclostridium gallistercoris</name>
    <dbReference type="NCBI Taxonomy" id="2840719"/>
    <lineage>
        <taxon>Bacteria</taxon>
        <taxon>Bacillati</taxon>
        <taxon>Bacillota</taxon>
        <taxon>Clostridia</taxon>
        <taxon>Candidatus Caccopulliclostridium</taxon>
    </lineage>
</organism>
<dbReference type="PIRSF" id="PIRSF038958">
    <property type="entry name" value="PG_synth_SpoVB"/>
    <property type="match status" value="1"/>
</dbReference>
<evidence type="ECO:0000256" key="1">
    <source>
        <dbReference type="ARBA" id="ARBA00004651"/>
    </source>
</evidence>
<feature type="transmembrane region" description="Helical" evidence="6">
    <location>
        <begin position="269"/>
        <end position="292"/>
    </location>
</feature>
<feature type="transmembrane region" description="Helical" evidence="6">
    <location>
        <begin position="183"/>
        <end position="203"/>
    </location>
</feature>
<evidence type="ECO:0000256" key="3">
    <source>
        <dbReference type="ARBA" id="ARBA00022692"/>
    </source>
</evidence>
<sequence>MKKFVLNGALVLAISGFICKILGAFYRIPLSNILGAEGIGLYQMIFALYSLALVVAGGAVPTSMAITIAKMRASGKGSIKKVFFKYFFISAGLGTLFFLIFLLFAPNIASLQGNPLATTGYRYISFAVLFSSLIAPFRGLFQGYENMTPTAVSQVIEQTLKLALGLGLSYAFLGLGIEMAVSGAIIGVAVSELISFIYIFIRAKFFSKNVQSESGETPKIFKSYALVFVYVSIIPLVTAIDSFLTVNLLKLNFSSQSATELFGIQSGMVNSLINFPVIFSLALSTSLLPSLTYYSAKNKIYEVKSKISQSLNLVWVIILPCLLAFYVLAPTIMSIAYSSLQEELFLMGVQILRYSLVQMIFIALLQITASILQASGKIKFLIFNLVISAVIKIALTSILVSSAQFNIYGLVISNIAFYLISSVTNLVYLLKLYSLKINLKKLFLPLIFIALMFFPCLIIQSLSINIILKLLILAFLGVILYIFPIIYFKLIDIKTLKTIKKTD</sequence>
<feature type="transmembrane region" description="Helical" evidence="6">
    <location>
        <begin position="86"/>
        <end position="109"/>
    </location>
</feature>
<evidence type="ECO:0000256" key="4">
    <source>
        <dbReference type="ARBA" id="ARBA00022989"/>
    </source>
</evidence>
<dbReference type="InterPro" id="IPR050833">
    <property type="entry name" value="Poly_Biosynth_Transport"/>
</dbReference>
<evidence type="ECO:0000256" key="5">
    <source>
        <dbReference type="ARBA" id="ARBA00023136"/>
    </source>
</evidence>